<reference evidence="2 3" key="1">
    <citation type="journal article" date="2018" name="MBio">
        <title>Comparative Genomics Reveals the Core Gene Toolbox for the Fungus-Insect Symbiosis.</title>
        <authorList>
            <person name="Wang Y."/>
            <person name="Stata M."/>
            <person name="Wang W."/>
            <person name="Stajich J.E."/>
            <person name="White M.M."/>
            <person name="Moncalvo J.M."/>
        </authorList>
    </citation>
    <scope>NUCLEOTIDE SEQUENCE [LARGE SCALE GENOMIC DNA]</scope>
    <source>
        <strain evidence="2 3">SWE-8-4</strain>
    </source>
</reference>
<accession>A0A2T9Y557</accession>
<dbReference type="OrthoDB" id="18786at2759"/>
<dbReference type="PANTHER" id="PTHR13228">
    <property type="entry name" value="CONSERVED OLIGOMERIC GOLGI COMPLEX COMPONENT 5"/>
    <property type="match status" value="1"/>
</dbReference>
<comment type="caution">
    <text evidence="2">The sequence shown here is derived from an EMBL/GenBank/DDBJ whole genome shotgun (WGS) entry which is preliminary data.</text>
</comment>
<dbReference type="InterPro" id="IPR048485">
    <property type="entry name" value="COG5_helical"/>
</dbReference>
<dbReference type="Pfam" id="PF20649">
    <property type="entry name" value="COG5_C"/>
    <property type="match status" value="1"/>
</dbReference>
<dbReference type="Proteomes" id="UP000245383">
    <property type="component" value="Unassembled WGS sequence"/>
</dbReference>
<name>A0A2T9Y557_9FUNG</name>
<evidence type="ECO:0000259" key="1">
    <source>
        <dbReference type="Pfam" id="PF20649"/>
    </source>
</evidence>
<feature type="domain" description="Conserved oligomeric Golgi complex subunit 5 helical" evidence="1">
    <location>
        <begin position="211"/>
        <end position="397"/>
    </location>
</feature>
<dbReference type="InterPro" id="IPR019465">
    <property type="entry name" value="Cog5"/>
</dbReference>
<dbReference type="GO" id="GO:0017119">
    <property type="term" value="C:Golgi transport complex"/>
    <property type="evidence" value="ECO:0007669"/>
    <property type="project" value="InterPro"/>
</dbReference>
<dbReference type="STRING" id="133385.A0A2T9Y557"/>
<dbReference type="EMBL" id="MBFR01000486">
    <property type="protein sequence ID" value="PVU87486.1"/>
    <property type="molecule type" value="Genomic_DNA"/>
</dbReference>
<dbReference type="PANTHER" id="PTHR13228:SF3">
    <property type="entry name" value="CONSERVED OLIGOMERIC GOLGI COMPLEX SUBUNIT 5"/>
    <property type="match status" value="1"/>
</dbReference>
<organism evidence="2 3">
    <name type="scientific">Smittium simulii</name>
    <dbReference type="NCBI Taxonomy" id="133385"/>
    <lineage>
        <taxon>Eukaryota</taxon>
        <taxon>Fungi</taxon>
        <taxon>Fungi incertae sedis</taxon>
        <taxon>Zoopagomycota</taxon>
        <taxon>Kickxellomycotina</taxon>
        <taxon>Harpellomycetes</taxon>
        <taxon>Harpellales</taxon>
        <taxon>Legeriomycetaceae</taxon>
        <taxon>Smittium</taxon>
    </lineage>
</organism>
<evidence type="ECO:0000313" key="2">
    <source>
        <dbReference type="EMBL" id="PVU87486.1"/>
    </source>
</evidence>
<proteinExistence type="predicted"/>
<keyword evidence="3" id="KW-1185">Reference proteome</keyword>
<sequence>MQHSPQKLKDFDSDLCEFLSPNFSPVAYISKNVFLKKSEPSNFSNETIISLFQKLDNLNIQSINSTQTPLQSSLSQNKLELLTHCAQINTLEDIVFDSKSYISEVKNQIQKLQWQIKFPLEQMEDRLNSVTNLKASLESVRFLNKFVLLVQKLTENFSISNPQLDLFSNSLITNFNDSSNLFMDSESIHHFLTFFSSLIADITHLSMQPELKNILVVQNLINTYVLPRQKLLEFYATQIIKIGINSQKILYLGIGLQVFFNFDLLSNKGKELITEVINETIFKIENKIDYNTLQNLILDLVNIISNAIQKINTIEKVFLSNKFVKKASSITQPNGGQIVIFDFISSNASFLNNQTIVGYWWFKVAHFLDLEVYRAKLFPVLWSMFLSLYPRFIQLIDSSTRQVFGDHSKNIIYDSILLDARKDYNNQVKNRLDILSRKFLLYWKPDEYNLNNETGFALSEYIDDKNLNVLNILKFFNPILTNRRETDKKDTIQNILSPIYTRDSKLTDFLDAKVLNLVLKGIQNEFEMVSLFEPLLLEITQVSIKLIVNIHNEIVLRIVLSLDKLNTLYTKIRLNNFIDDDYIKISELHQTVIEYNNFLVDLSNGLVSIGWGNLVIFNNSKMITNNLNITSATKRESKNLSLRTEFTKNRKIGAKKWESIEFLSNIKISINFLMCTVSNVVHILFESASSLISLKIGDIVSNYAQSALDNSHYQDNSVSEKNSTRFEILTDITKSVFNTLTFDIIKKSKSISVPPMSLFFICSLMKTFVSFGCLTFPSTEESNLQLVSFASNLEFECSQMLNSISTIDKNLLCCIQIDNSNNDILISNDYNDLKYILFSQGLSGSEESEIINLDQNYTTLKLTQLGKPYFSLRSFKQMIFLSNESLGNSTKEFIKQFIVKNDADEGLIKLKKTNLVTNIESAHPFIKDLNKFDTINNIISRLITLLKSCMINPQQIKPISVTSKINSSINSHESLNLRICELLKKIINKWLSLGFTVNNANLNSGLIKEKFLFKTKNLESSDYFYTKKFNFKELNHDNKIDGLDLIDFVNFLVFSSDTPQITLTKKLLDFMKEKTINIIQLLDIELCNYFDFEMTDIEIIQIHKKTIGFSGPETVEFNKIQQLILEKYNLDYESLISLGHFGYILASLAEK</sequence>
<protein>
    <recommendedName>
        <fullName evidence="1">Conserved oligomeric Golgi complex subunit 5 helical domain-containing protein</fullName>
    </recommendedName>
</protein>
<evidence type="ECO:0000313" key="3">
    <source>
        <dbReference type="Proteomes" id="UP000245383"/>
    </source>
</evidence>
<dbReference type="GO" id="GO:0006891">
    <property type="term" value="P:intra-Golgi vesicle-mediated transport"/>
    <property type="evidence" value="ECO:0007669"/>
    <property type="project" value="InterPro"/>
</dbReference>
<gene>
    <name evidence="2" type="ORF">BB561_006307</name>
</gene>
<dbReference type="AlphaFoldDB" id="A0A2T9Y557"/>